<proteinExistence type="predicted"/>
<feature type="transmembrane region" description="Helical" evidence="1">
    <location>
        <begin position="322"/>
        <end position="341"/>
    </location>
</feature>
<gene>
    <name evidence="2" type="primary">OJ1116_H09.29</name>
</gene>
<keyword evidence="1" id="KW-1133">Transmembrane helix</keyword>
<protein>
    <submittedName>
        <fullName evidence="2">Uncharacterized protein OJ1116_H09.29</fullName>
    </submittedName>
</protein>
<organism evidence="2">
    <name type="scientific">Oryza sativa subsp. japonica</name>
    <name type="common">Rice</name>
    <dbReference type="NCBI Taxonomy" id="39947"/>
    <lineage>
        <taxon>Eukaryota</taxon>
        <taxon>Viridiplantae</taxon>
        <taxon>Streptophyta</taxon>
        <taxon>Embryophyta</taxon>
        <taxon>Tracheophyta</taxon>
        <taxon>Spermatophyta</taxon>
        <taxon>Magnoliopsida</taxon>
        <taxon>Liliopsida</taxon>
        <taxon>Poales</taxon>
        <taxon>Poaceae</taxon>
        <taxon>BOP clade</taxon>
        <taxon>Oryzoideae</taxon>
        <taxon>Oryzeae</taxon>
        <taxon>Oryzinae</taxon>
        <taxon>Oryza</taxon>
        <taxon>Oryza sativa</taxon>
    </lineage>
</organism>
<keyword evidence="1" id="KW-0472">Membrane</keyword>
<dbReference type="Proteomes" id="UP000817658">
    <property type="component" value="Chromosome 1"/>
</dbReference>
<keyword evidence="1" id="KW-0812">Transmembrane</keyword>
<evidence type="ECO:0000313" key="2">
    <source>
        <dbReference type="EMBL" id="BAD82204.1"/>
    </source>
</evidence>
<dbReference type="AlphaFoldDB" id="Q5N8K2"/>
<accession>Q5N8K2</accession>
<name>Q5N8K2_ORYSJ</name>
<evidence type="ECO:0000256" key="1">
    <source>
        <dbReference type="SAM" id="Phobius"/>
    </source>
</evidence>
<dbReference type="EMBL" id="AP003373">
    <property type="protein sequence ID" value="BAD82204.1"/>
    <property type="molecule type" value="Genomic_DNA"/>
</dbReference>
<reference evidence="2" key="1">
    <citation type="journal article" date="2002" name="Nature">
        <title>The genome sequence and structure of rice chromosome 1.</title>
        <authorList>
            <person name="Sasaki T."/>
            <person name="Matsumoto T."/>
            <person name="Yamamoto K."/>
            <person name="Sakata K."/>
            <person name="Baba T."/>
            <person name="Katayose Y."/>
            <person name="Wu J."/>
            <person name="Niimura Y."/>
            <person name="Cheng Z."/>
            <person name="Nagamura Y."/>
            <person name="Antonio B.A."/>
            <person name="Kanamori H."/>
            <person name="Hosokawa S."/>
            <person name="Masukawa M."/>
            <person name="Arikawa K."/>
            <person name="Chiden Y."/>
            <person name="Hayashi M."/>
            <person name="Okamoto M."/>
            <person name="Ando T."/>
            <person name="Aoki H."/>
            <person name="Arita K."/>
            <person name="Hamada M."/>
            <person name="Harada C."/>
            <person name="Hijishita S."/>
            <person name="Honda M."/>
            <person name="Ichikawa Y."/>
            <person name="Idonuma A."/>
            <person name="Iijima M."/>
            <person name="Ikeda M."/>
            <person name="Ikeno M."/>
            <person name="Itoh S."/>
            <person name="Itoh T."/>
            <person name="Itoh Y."/>
            <person name="Itoh Y."/>
            <person name="Iwabuchi A."/>
            <person name="Kamiya K."/>
            <person name="Karasawa W."/>
            <person name="Katagiri S."/>
            <person name="Kikuta A."/>
            <person name="Kobayashi N."/>
            <person name="Kono I."/>
            <person name="Machita K."/>
            <person name="Maehara T."/>
            <person name="Mizuno H."/>
            <person name="Mizubayashi T."/>
            <person name="Mukai Y."/>
            <person name="Nagasaki H."/>
            <person name="Nakashima M."/>
            <person name="Nakama Y."/>
            <person name="Nakamichi Y."/>
            <person name="Nakamura M."/>
            <person name="Namiki N."/>
            <person name="Negishi M."/>
            <person name="Ohta I."/>
            <person name="Ono N."/>
            <person name="Saji S."/>
            <person name="Sakai K."/>
            <person name="Shibata M."/>
            <person name="Shimokawa T."/>
            <person name="Shomura A."/>
            <person name="Song J."/>
            <person name="Takazaki Y."/>
            <person name="Terasawa K."/>
            <person name="Tsuji K."/>
            <person name="Waki K."/>
            <person name="Yamagata H."/>
            <person name="Yamane H."/>
            <person name="Yoshiki S."/>
            <person name="Yoshihara R."/>
            <person name="Yukawa K."/>
            <person name="Zhong H."/>
            <person name="Iwama H."/>
            <person name="Endo T."/>
            <person name="Ito H."/>
            <person name="Hahn J.H."/>
            <person name="Kim H.I."/>
            <person name="Eun M.Y."/>
            <person name="Yano M."/>
            <person name="Jiang J."/>
            <person name="Gojobori T."/>
        </authorList>
    </citation>
    <scope>NUCLEOTIDE SEQUENCE [LARGE SCALE GENOMIC DNA]</scope>
</reference>
<sequence>MAESTLALLAEVAAICEQLVDDPDAAKIMLDSVLSGFAALDGHITTLENLLDFYLRAADEPIMDWPMAEVEREEQRALEELYQDLRADADVLMEHRRRLHRIVKLLVFIRTYGIIKRALRRFLPAAALKFVAGAAAVVVYVEWRRGTVPEFENLGGIFTRRSGDLYHLLADVGRAEAVLANAMAELHDLATPRAHAATRTTAMAENPLFDEVVAIYDHLVDNPDAARIVLDAARSDFAHNDDEIAEVEIQLGYVLQRAGELMTEPMDEVEREAQRVFLVEAYHDLRARVDFLLERRRQLDQVVNLLLFIRTYAIIKRALRRLLPAAALVFVAGTAAVVVYVEWRRGTVPTFETFGMIFTRLMCFFL</sequence>